<dbReference type="InterPro" id="IPR002155">
    <property type="entry name" value="Thiolase"/>
</dbReference>
<dbReference type="KEGG" id="hma:rrnB0242"/>
<sequence>MLMIKWFGIGHCTASCVLGLRLSANDAKLFFSTLRVPCMRDAYLIGAGQTPFGSMPEESYRSLFDHAVSEAIDSVDHGIDTNAIDEAVVGSLGVGGRQLGLSGPAATEHAGLHGVPSVRVENACAASGYAVRQAVQAVKSGMADVALAGGVEVMTDMSSDVTKYWLGVSGETEWERLTGTTFSGVYAQMASAYLREYEASEEHLSMVAVKNHRNGAKNPKAHLGFECSLEDAVGAPVVADPLNLYHCCPTSDGAAVALIASEDVVGQYTDDPVRIAGVGAASDRVGLFQRNSYTSISASEMAADTAYDRAGVGPDDLDFAEVHDCFTIAELLAYEDLGFCDRGEAPQLLEAGTTESDGAMPVNLSGGLKSKGHPIGATGAGQLVEAFKQLTGGAADRQLAAPKYGLTHNVGGSGGSAVVHILEREAAR</sequence>
<evidence type="ECO:0000256" key="1">
    <source>
        <dbReference type="ARBA" id="ARBA00023229"/>
    </source>
</evidence>
<dbReference type="InterPro" id="IPR016039">
    <property type="entry name" value="Thiolase-like"/>
</dbReference>
<feature type="domain" description="Thiolase N-terminal" evidence="2">
    <location>
        <begin position="43"/>
        <end position="263"/>
    </location>
</feature>
<dbReference type="Gene3D" id="3.40.47.10">
    <property type="match status" value="1"/>
</dbReference>
<dbReference type="PANTHER" id="PTHR42870">
    <property type="entry name" value="ACETYL-COA C-ACETYLTRANSFERASE"/>
    <property type="match status" value="1"/>
</dbReference>
<dbReference type="HOGENOM" id="CLU_035425_4_0_2"/>
<dbReference type="PIRSF" id="PIRSF000429">
    <property type="entry name" value="Ac-CoA_Ac_transf"/>
    <property type="match status" value="1"/>
</dbReference>
<dbReference type="Pfam" id="PF00108">
    <property type="entry name" value="Thiolase_N"/>
    <property type="match status" value="1"/>
</dbReference>
<dbReference type="PaxDb" id="272569-rrnB0242"/>
<dbReference type="GO" id="GO:0003985">
    <property type="term" value="F:acetyl-CoA C-acetyltransferase activity"/>
    <property type="evidence" value="ECO:0007669"/>
    <property type="project" value="UniProtKB-EC"/>
</dbReference>
<evidence type="ECO:0000259" key="2">
    <source>
        <dbReference type="Pfam" id="PF00108"/>
    </source>
</evidence>
<dbReference type="InterPro" id="IPR020616">
    <property type="entry name" value="Thiolase_N"/>
</dbReference>
<evidence type="ECO:0000313" key="4">
    <source>
        <dbReference type="EMBL" id="AAV48417.1"/>
    </source>
</evidence>
<name>Q5UWD6_HALMA</name>
<proteinExistence type="predicted"/>
<dbReference type="AlphaFoldDB" id="Q5UWD6"/>
<dbReference type="CDD" id="cd00829">
    <property type="entry name" value="SCP-x_thiolase"/>
    <property type="match status" value="1"/>
</dbReference>
<gene>
    <name evidence="4" type="primary">acaB2</name>
    <name evidence="4" type="ordered locus">rrnB0242</name>
</gene>
<keyword evidence="4" id="KW-0012">Acyltransferase</keyword>
<keyword evidence="5" id="KW-1185">Reference proteome</keyword>
<dbReference type="SUPFAM" id="SSF53901">
    <property type="entry name" value="Thiolase-like"/>
    <property type="match status" value="2"/>
</dbReference>
<dbReference type="PANTHER" id="PTHR42870:SF6">
    <property type="entry name" value="ACETYL-COA C-ACYLTRANSFERASE"/>
    <property type="match status" value="1"/>
</dbReference>
<dbReference type="Proteomes" id="UP000001169">
    <property type="component" value="Chromosome II"/>
</dbReference>
<dbReference type="eggNOG" id="arCOG01278">
    <property type="taxonomic scope" value="Archaea"/>
</dbReference>
<dbReference type="NCBIfam" id="NF004720">
    <property type="entry name" value="PRK06064.1"/>
    <property type="match status" value="1"/>
</dbReference>
<feature type="domain" description="Thiolase C-terminal" evidence="3">
    <location>
        <begin position="279"/>
        <end position="424"/>
    </location>
</feature>
<keyword evidence="1" id="KW-0414">Isoprene biosynthesis</keyword>
<dbReference type="Pfam" id="PF22691">
    <property type="entry name" value="Thiolase_C_1"/>
    <property type="match status" value="1"/>
</dbReference>
<evidence type="ECO:0000313" key="5">
    <source>
        <dbReference type="Proteomes" id="UP000001169"/>
    </source>
</evidence>
<dbReference type="EnsemblBacteria" id="AAV48417">
    <property type="protein sequence ID" value="AAV48417"/>
    <property type="gene ID" value="rrnB0242"/>
</dbReference>
<protein>
    <submittedName>
        <fullName evidence="4">3-ketoacyl-CoA thiolase</fullName>
        <ecNumber evidence="4">2.3.1.16</ecNumber>
        <ecNumber evidence="4">2.3.1.9</ecNumber>
    </submittedName>
</protein>
<dbReference type="GO" id="GO:0008299">
    <property type="term" value="P:isoprenoid biosynthetic process"/>
    <property type="evidence" value="ECO:0007669"/>
    <property type="project" value="UniProtKB-KW"/>
</dbReference>
<dbReference type="PATRIC" id="fig|272569.17.peg.4245"/>
<dbReference type="STRING" id="272569.rrnB0242"/>
<dbReference type="EC" id="2.3.1.16" evidence="4"/>
<keyword evidence="4" id="KW-0808">Transferase</keyword>
<dbReference type="EC" id="2.3.1.9" evidence="4"/>
<dbReference type="EMBL" id="AY596298">
    <property type="protein sequence ID" value="AAV48417.1"/>
    <property type="molecule type" value="Genomic_DNA"/>
</dbReference>
<accession>Q5UWD6</accession>
<evidence type="ECO:0000259" key="3">
    <source>
        <dbReference type="Pfam" id="PF22691"/>
    </source>
</evidence>
<dbReference type="InterPro" id="IPR055140">
    <property type="entry name" value="Thiolase_C_2"/>
</dbReference>
<organism evidence="4 5">
    <name type="scientific">Haloarcula marismortui (strain ATCC 43049 / DSM 3752 / JCM 8966 / VKM B-1809)</name>
    <name type="common">Halobacterium marismortui</name>
    <dbReference type="NCBI Taxonomy" id="272569"/>
    <lineage>
        <taxon>Archaea</taxon>
        <taxon>Methanobacteriati</taxon>
        <taxon>Methanobacteriota</taxon>
        <taxon>Stenosarchaea group</taxon>
        <taxon>Halobacteria</taxon>
        <taxon>Halobacteriales</taxon>
        <taxon>Haloarculaceae</taxon>
        <taxon>Haloarcula</taxon>
    </lineage>
</organism>
<reference evidence="4 5" key="1">
    <citation type="journal article" date="2004" name="Genome Res.">
        <title>Genome sequence of Haloarcula marismortui: a halophilic archaeon from the Dead Sea.</title>
        <authorList>
            <person name="Baliga N.S."/>
            <person name="Bonneau R."/>
            <person name="Facciotti M.T."/>
            <person name="Pan M."/>
            <person name="Glusman G."/>
            <person name="Deutsch E.W."/>
            <person name="Shannon P."/>
            <person name="Chiu Y."/>
            <person name="Weng R.S."/>
            <person name="Gan R.R."/>
            <person name="Hung P."/>
            <person name="Date S.V."/>
            <person name="Marcotte E."/>
            <person name="Hood L."/>
            <person name="Ng W.V."/>
        </authorList>
    </citation>
    <scope>NUCLEOTIDE SEQUENCE [LARGE SCALE GENOMIC DNA]</scope>
    <source>
        <strain evidence="5">ATCC 43049 / DSM 3752 / JCM 8966 / VKM B-1809</strain>
    </source>
</reference>